<dbReference type="FunCoup" id="A0A4Q1BRQ5">
    <property type="interactions" value="8"/>
</dbReference>
<evidence type="ECO:0000256" key="3">
    <source>
        <dbReference type="SAM" id="MobiDB-lite"/>
    </source>
</evidence>
<comment type="caution">
    <text evidence="5">The sequence shown here is derived from an EMBL/GenBank/DDBJ whole genome shotgun (WGS) entry which is preliminary data.</text>
</comment>
<sequence>MIQPPNTPVPQRPIRGLSPGERVRDRNVTLNPNSDIFRPIGAELGLPDFSKLTFSGDPITPANNSKIWQWRPSDQTPAHTDMSRTPPSASTTELRTPSHQHDFSPIINNSLSKSRRPETSVFNPWDDVEEKDRQVSDLPGNRRMEQKLPRIRHSDITLTAHELGRYLMLSNVPRDVDDRQIKAMVKSFADFKAIIVKHLSSKGCVVVAFHDPRETTKLYEGLRNQSVFFKNNDRPLSLHCMKMERAIVEQNLLESIGDLWKLESLGAGNKSFFAEFFDARHARDAIGILDGTSISGNASRARYASQSSQPLLERLVNTLGSSTYIGNDVRQSIEPLLRRRNVVSAAQDPSTGHWPSYATENKDSHETNPSSDIFGPYIPLTRPFEKHASFPPYPERPLPSHLEAMSRRMSEPGTIAGIMNTMDISARSRLGQGLGRQWNPYDRQAIPEENRVFPERILSGLDPRTTVMIKDVPNKLSRDQLIDILHEVVPRRFDFVYLRFDFKNCCNVGYAFVNFVDVGALYAFIQAKVGKKWNLFSSEKVLQVSYANIQGKASLINKFRNSAVMGVIEQWRPKLFYSSGARQGDEEPFPEVGFVPTIAHLSAKSQPDNPFTRQRSAAARLSTLSTVSTSSFGIPEPDLYNYASGAFDSAYL</sequence>
<keyword evidence="1 2" id="KW-0694">RNA-binding</keyword>
<accession>A0A4Q1BRQ5</accession>
<dbReference type="InterPro" id="IPR035979">
    <property type="entry name" value="RBD_domain_sf"/>
</dbReference>
<dbReference type="InterPro" id="IPR000504">
    <property type="entry name" value="RRM_dom"/>
</dbReference>
<organism evidence="5 6">
    <name type="scientific">Tremella mesenterica</name>
    <name type="common">Jelly fungus</name>
    <dbReference type="NCBI Taxonomy" id="5217"/>
    <lineage>
        <taxon>Eukaryota</taxon>
        <taxon>Fungi</taxon>
        <taxon>Dikarya</taxon>
        <taxon>Basidiomycota</taxon>
        <taxon>Agaricomycotina</taxon>
        <taxon>Tremellomycetes</taxon>
        <taxon>Tremellales</taxon>
        <taxon>Tremellaceae</taxon>
        <taxon>Tremella</taxon>
    </lineage>
</organism>
<feature type="region of interest" description="Disordered" evidence="3">
    <location>
        <begin position="1"/>
        <end position="27"/>
    </location>
</feature>
<dbReference type="InterPro" id="IPR007201">
    <property type="entry name" value="Mei2-like_Rrm_C"/>
</dbReference>
<dbReference type="Pfam" id="PF00076">
    <property type="entry name" value="RRM_1"/>
    <property type="match status" value="1"/>
</dbReference>
<dbReference type="InterPro" id="IPR012677">
    <property type="entry name" value="Nucleotide-bd_a/b_plait_sf"/>
</dbReference>
<evidence type="ECO:0000256" key="2">
    <source>
        <dbReference type="PROSITE-ProRule" id="PRU00176"/>
    </source>
</evidence>
<feature type="domain" description="RRM" evidence="4">
    <location>
        <begin position="165"/>
        <end position="243"/>
    </location>
</feature>
<dbReference type="AlphaFoldDB" id="A0A4Q1BRQ5"/>
<gene>
    <name evidence="5" type="ORF">M231_02045</name>
</gene>
<dbReference type="PROSITE" id="PS50102">
    <property type="entry name" value="RRM"/>
    <property type="match status" value="1"/>
</dbReference>
<dbReference type="VEuPathDB" id="FungiDB:TREMEDRAFT_62494"/>
<proteinExistence type="predicted"/>
<dbReference type="SUPFAM" id="SSF54928">
    <property type="entry name" value="RNA-binding domain, RBD"/>
    <property type="match status" value="2"/>
</dbReference>
<dbReference type="GO" id="GO:0003723">
    <property type="term" value="F:RNA binding"/>
    <property type="evidence" value="ECO:0007669"/>
    <property type="project" value="UniProtKB-UniRule"/>
</dbReference>
<evidence type="ECO:0000313" key="5">
    <source>
        <dbReference type="EMBL" id="RXK40590.1"/>
    </source>
</evidence>
<keyword evidence="6" id="KW-1185">Reference proteome</keyword>
<dbReference type="Pfam" id="PF04059">
    <property type="entry name" value="RRM_2"/>
    <property type="match status" value="1"/>
</dbReference>
<evidence type="ECO:0000313" key="6">
    <source>
        <dbReference type="Proteomes" id="UP000289152"/>
    </source>
</evidence>
<feature type="compositionally biased region" description="Pro residues" evidence="3">
    <location>
        <begin position="1"/>
        <end position="11"/>
    </location>
</feature>
<dbReference type="EMBL" id="SDIL01000016">
    <property type="protein sequence ID" value="RXK40590.1"/>
    <property type="molecule type" value="Genomic_DNA"/>
</dbReference>
<feature type="compositionally biased region" description="Polar residues" evidence="3">
    <location>
        <begin position="61"/>
        <end position="97"/>
    </location>
</feature>
<reference evidence="5 6" key="1">
    <citation type="submission" date="2016-06" db="EMBL/GenBank/DDBJ databases">
        <title>Evolution of pathogenesis and genome organization in the Tremellales.</title>
        <authorList>
            <person name="Cuomo C."/>
            <person name="Litvintseva A."/>
            <person name="Heitman J."/>
            <person name="Chen Y."/>
            <person name="Sun S."/>
            <person name="Springer D."/>
            <person name="Dromer F."/>
            <person name="Young S."/>
            <person name="Zeng Q."/>
            <person name="Chapman S."/>
            <person name="Gujja S."/>
            <person name="Saif S."/>
            <person name="Birren B."/>
        </authorList>
    </citation>
    <scope>NUCLEOTIDE SEQUENCE [LARGE SCALE GENOMIC DNA]</scope>
    <source>
        <strain evidence="5 6">ATCC 28783</strain>
    </source>
</reference>
<dbReference type="OrthoDB" id="417481at2759"/>
<dbReference type="InParanoid" id="A0A4Q1BRQ5"/>
<dbReference type="STRING" id="5217.A0A4Q1BRQ5"/>
<feature type="region of interest" description="Disordered" evidence="3">
    <location>
        <begin position="344"/>
        <end position="369"/>
    </location>
</feature>
<evidence type="ECO:0000259" key="4">
    <source>
        <dbReference type="PROSITE" id="PS50102"/>
    </source>
</evidence>
<name>A0A4Q1BRQ5_TREME</name>
<dbReference type="Proteomes" id="UP000289152">
    <property type="component" value="Unassembled WGS sequence"/>
</dbReference>
<feature type="region of interest" description="Disordered" evidence="3">
    <location>
        <begin position="61"/>
        <end position="122"/>
    </location>
</feature>
<protein>
    <recommendedName>
        <fullName evidence="4">RRM domain-containing protein</fullName>
    </recommendedName>
</protein>
<dbReference type="Gene3D" id="3.30.70.330">
    <property type="match status" value="1"/>
</dbReference>
<dbReference type="PANTHER" id="PTHR23189">
    <property type="entry name" value="RNA RECOGNITION MOTIF-CONTAINING"/>
    <property type="match status" value="1"/>
</dbReference>
<evidence type="ECO:0000256" key="1">
    <source>
        <dbReference type="ARBA" id="ARBA00022884"/>
    </source>
</evidence>